<evidence type="ECO:0000313" key="5">
    <source>
        <dbReference type="Proteomes" id="UP001583280"/>
    </source>
</evidence>
<dbReference type="Gene3D" id="3.40.50.1010">
    <property type="entry name" value="5'-nuclease"/>
    <property type="match status" value="1"/>
</dbReference>
<feature type="domain" description="Asteroid" evidence="3">
    <location>
        <begin position="135"/>
        <end position="368"/>
    </location>
</feature>
<evidence type="ECO:0000259" key="3">
    <source>
        <dbReference type="Pfam" id="PF12813"/>
    </source>
</evidence>
<name>A0ABR3ZEB0_9PEZI</name>
<feature type="compositionally biased region" description="Polar residues" evidence="2">
    <location>
        <begin position="541"/>
        <end position="564"/>
    </location>
</feature>
<dbReference type="Proteomes" id="UP001583280">
    <property type="component" value="Unassembled WGS sequence"/>
</dbReference>
<sequence>MGVPRLRAKLLPYATKTTLNGSKIVIDGPALAYYLFYSCHQKATGLLSALDLVERLLAWLQVLKEFNVKIEAIYFDGFLPADKLQTRMKRHVERCKASREFFQAFSSGCPLSVACYSPKKPGISHFGSKIPTTLFLVPAVLEALLESSDYGDKVCVVPGEADTYCAAYAAKHENITVVSGDSDLIIHALGPGGGVVFFADMEVTDDALRCLRFEPGFIETQLSLPPKSMIQLAYQALNMPQANSRVIAKKCLNISHQERQYQRFAEPYLESVDLAMVSKYQGFFLGPPYLDPKLSETTLRYIEISFKDEKTQETETPYSFLPALVDSMLETSAWVPSTSIRQIAYSLLQIIRPSHIKSVNEFRRISQVNSQGVGVDVLSHKYLTRAIVNLTQVMVRFNDLSSSDFLMAMTLRLDIQNAVLAQRRPHSFKLVANASSINELQSTVSWALLHFSAQTQACAYSLRMIQQLLSFMSCNNAQESESASHMGRHLLRLPPPTGLPDLQGIQGFFLKLPGTPLLRDLCAEFEVDEPQVKSPKKQKAINKNSDTISQASMPKLKSPNSNNPFELLARD</sequence>
<reference evidence="4 5" key="1">
    <citation type="journal article" date="2024" name="IMA Fungus">
        <title>IMA Genome - F19 : A genome assembly and annotation guide to empower mycologists, including annotated draft genome sequences of Ceratocystis pirilliformis, Diaporthe australafricana, Fusarium ophioides, Paecilomyces lecythidis, and Sporothrix stenoceras.</title>
        <authorList>
            <person name="Aylward J."/>
            <person name="Wilson A.M."/>
            <person name="Visagie C.M."/>
            <person name="Spraker J."/>
            <person name="Barnes I."/>
            <person name="Buitendag C."/>
            <person name="Ceriani C."/>
            <person name="Del Mar Angel L."/>
            <person name="du Plessis D."/>
            <person name="Fuchs T."/>
            <person name="Gasser K."/>
            <person name="Kramer D."/>
            <person name="Li W."/>
            <person name="Munsamy K."/>
            <person name="Piso A."/>
            <person name="Price J.L."/>
            <person name="Sonnekus B."/>
            <person name="Thomas C."/>
            <person name="van der Nest A."/>
            <person name="van Dijk A."/>
            <person name="van Heerden A."/>
            <person name="van Vuuren N."/>
            <person name="Yilmaz N."/>
            <person name="Duong T.A."/>
            <person name="van der Merwe N.A."/>
            <person name="Wingfield M.J."/>
            <person name="Wingfield B.D."/>
        </authorList>
    </citation>
    <scope>NUCLEOTIDE SEQUENCE [LARGE SCALE GENOMIC DNA]</scope>
    <source>
        <strain evidence="4 5">CMW 12675</strain>
    </source>
</reference>
<comment type="similarity">
    <text evidence="1">Belongs to the asteroid family.</text>
</comment>
<organism evidence="4 5">
    <name type="scientific">Ceratocystis pirilliformis</name>
    <dbReference type="NCBI Taxonomy" id="259994"/>
    <lineage>
        <taxon>Eukaryota</taxon>
        <taxon>Fungi</taxon>
        <taxon>Dikarya</taxon>
        <taxon>Ascomycota</taxon>
        <taxon>Pezizomycotina</taxon>
        <taxon>Sordariomycetes</taxon>
        <taxon>Hypocreomycetidae</taxon>
        <taxon>Microascales</taxon>
        <taxon>Ceratocystidaceae</taxon>
        <taxon>Ceratocystis</taxon>
    </lineage>
</organism>
<dbReference type="Pfam" id="PF12813">
    <property type="entry name" value="XPG_I_2"/>
    <property type="match status" value="1"/>
</dbReference>
<dbReference type="PANTHER" id="PTHR15665">
    <property type="entry name" value="ASTEROID PROTEIN"/>
    <property type="match status" value="1"/>
</dbReference>
<feature type="region of interest" description="Disordered" evidence="2">
    <location>
        <begin position="529"/>
        <end position="571"/>
    </location>
</feature>
<dbReference type="InterPro" id="IPR039436">
    <property type="entry name" value="Asteroid_dom"/>
</dbReference>
<comment type="caution">
    <text evidence="4">The sequence shown here is derived from an EMBL/GenBank/DDBJ whole genome shotgun (WGS) entry which is preliminary data.</text>
</comment>
<dbReference type="InterPro" id="IPR029060">
    <property type="entry name" value="PIN-like_dom_sf"/>
</dbReference>
<evidence type="ECO:0000256" key="1">
    <source>
        <dbReference type="ARBA" id="ARBA00007398"/>
    </source>
</evidence>
<protein>
    <recommendedName>
        <fullName evidence="3">Asteroid domain-containing protein</fullName>
    </recommendedName>
</protein>
<evidence type="ECO:0000313" key="4">
    <source>
        <dbReference type="EMBL" id="KAL1899001.1"/>
    </source>
</evidence>
<accession>A0ABR3ZEB0</accession>
<proteinExistence type="inferred from homology"/>
<keyword evidence="5" id="KW-1185">Reference proteome</keyword>
<dbReference type="PANTHER" id="PTHR15665:SF1">
    <property type="entry name" value="PROTEIN ASTEROID HOMOLOG 1"/>
    <property type="match status" value="1"/>
</dbReference>
<gene>
    <name evidence="4" type="ORF">Cpir12675_001661</name>
</gene>
<evidence type="ECO:0000256" key="2">
    <source>
        <dbReference type="SAM" id="MobiDB-lite"/>
    </source>
</evidence>
<dbReference type="InterPro" id="IPR026832">
    <property type="entry name" value="Asteroid"/>
</dbReference>
<dbReference type="EMBL" id="JAWDJO010000027">
    <property type="protein sequence ID" value="KAL1899001.1"/>
    <property type="molecule type" value="Genomic_DNA"/>
</dbReference>
<dbReference type="SUPFAM" id="SSF88723">
    <property type="entry name" value="PIN domain-like"/>
    <property type="match status" value="1"/>
</dbReference>